<gene>
    <name evidence="6" type="ORF">SAMN04488055_0871</name>
</gene>
<dbReference type="NCBIfam" id="NF033679">
    <property type="entry name" value="DNRLRE_dom"/>
    <property type="match status" value="1"/>
</dbReference>
<feature type="chain" id="PRO_5012297355" evidence="4">
    <location>
        <begin position="22"/>
        <end position="900"/>
    </location>
</feature>
<dbReference type="Pfam" id="PF24517">
    <property type="entry name" value="CBM96"/>
    <property type="match status" value="1"/>
</dbReference>
<keyword evidence="7" id="KW-1185">Reference proteome</keyword>
<sequence>MKSMLRNILILFSFLPSICLAQTGISTWASIGSNGKLQYTADSRGNRIPDFSMVGYHHGEAALPVVPVVKTISPVSGDNLAHIQAAINEVSARTPDANGYRGTLLLESGTYNVSNTLNITASGVVLRGTGTGSTQTKLVATRTAQHTLINVKGSGGPSEVSGTRVSITNTYVPAGATSFTVSSAAGYAVGDRIRVLKMPNQAWIDLLGMAPFGWTPSGYNMTYLRVIKAIAGNTVTIDAPIVDPIDQQYGSGYIYKYNWTGKIQESGVEDMRIESTYAAEDDENHGWTAINLGNIENGWVKNVDAYYFGYSCVSVTGGGYKVTVLDCKMYDPKSQTTGGRKYSFMIDGSELVLFKDCFSRAGRHDYVSGSTVSGPNVFYNCVSEQQKADNGPHHRWSTGILFDNITGNGELNIQNREASGSGHGWAGAQCVFWNCVGSKFVHQQPPQHLNWAIGCKGTVTDNGTWHDGDPGIWESTGNHVIPQSLYAQQLADRLGAPSCVPATASADDGNVAANVLDNNLNTRWSASGDGQWIQFCLANAASVTGVDIAFYSGNTRTSTFDVLVGADGNNWTTAATGLVSSGTSLNLETFSFSAVTGKYVRIVGHGNSANLWNSYTEVKIRIATGSTQVTLSPVHDAYVRNGTSATVTHGITDSTTLLTKLNSNPATGNDRQAYLKFDLSGVSGTVTAAKLRVYGGLSDNRSANIPVGLYKVANLTWLESTLTWNNKPATGSPLLDSAIVTDSIPRYYDWDFGAYVQAELAAGRTSISLAMLAHIATAPLIVWNSSEAVTNKPQLVLTVQTTGTARKAFVAEVEKPVAEILTFPNPFYEELQVKFHLKEEGRTVLRVYDLSGKVMATLIDARLAAGNHSMRFNGKAWPKGLYMLHLQHNGKKITAKVAKL</sequence>
<reference evidence="6 7" key="1">
    <citation type="submission" date="2016-11" db="EMBL/GenBank/DDBJ databases">
        <authorList>
            <person name="Jaros S."/>
            <person name="Januszkiewicz K."/>
            <person name="Wedrychowicz H."/>
        </authorList>
    </citation>
    <scope>NUCLEOTIDE SEQUENCE [LARGE SCALE GENOMIC DNA]</scope>
    <source>
        <strain evidence="6 7">DSM 24787</strain>
    </source>
</reference>
<dbReference type="Proteomes" id="UP000185003">
    <property type="component" value="Unassembled WGS sequence"/>
</dbReference>
<dbReference type="InterPro" id="IPR055372">
    <property type="entry name" value="CBM96"/>
</dbReference>
<keyword evidence="2" id="KW-0964">Secreted</keyword>
<keyword evidence="3 4" id="KW-0732">Signal</keyword>
<dbReference type="SUPFAM" id="SSF51126">
    <property type="entry name" value="Pectin lyase-like"/>
    <property type="match status" value="1"/>
</dbReference>
<dbReference type="RefSeq" id="WP_074238070.1">
    <property type="nucleotide sequence ID" value="NZ_FSRA01000001.1"/>
</dbReference>
<organism evidence="6 7">
    <name type="scientific">Chitinophaga niabensis</name>
    <dbReference type="NCBI Taxonomy" id="536979"/>
    <lineage>
        <taxon>Bacteria</taxon>
        <taxon>Pseudomonadati</taxon>
        <taxon>Bacteroidota</taxon>
        <taxon>Chitinophagia</taxon>
        <taxon>Chitinophagales</taxon>
        <taxon>Chitinophagaceae</taxon>
        <taxon>Chitinophaga</taxon>
    </lineage>
</organism>
<dbReference type="OrthoDB" id="5488826at2"/>
<evidence type="ECO:0000256" key="2">
    <source>
        <dbReference type="ARBA" id="ARBA00022525"/>
    </source>
</evidence>
<dbReference type="SUPFAM" id="SSF49785">
    <property type="entry name" value="Galactose-binding domain-like"/>
    <property type="match status" value="1"/>
</dbReference>
<evidence type="ECO:0000256" key="4">
    <source>
        <dbReference type="SAM" id="SignalP"/>
    </source>
</evidence>
<dbReference type="InterPro" id="IPR012334">
    <property type="entry name" value="Pectin_lyas_fold"/>
</dbReference>
<dbReference type="GO" id="GO:0005576">
    <property type="term" value="C:extracellular region"/>
    <property type="evidence" value="ECO:0007669"/>
    <property type="project" value="UniProtKB-SubCell"/>
</dbReference>
<comment type="subcellular location">
    <subcellularLocation>
        <location evidence="1">Secreted</location>
    </subcellularLocation>
</comment>
<proteinExistence type="predicted"/>
<dbReference type="Pfam" id="PF00754">
    <property type="entry name" value="F5_F8_type_C"/>
    <property type="match status" value="1"/>
</dbReference>
<dbReference type="InterPro" id="IPR000421">
    <property type="entry name" value="FA58C"/>
</dbReference>
<dbReference type="InterPro" id="IPR008979">
    <property type="entry name" value="Galactose-bd-like_sf"/>
</dbReference>
<evidence type="ECO:0000259" key="5">
    <source>
        <dbReference type="PROSITE" id="PS50022"/>
    </source>
</evidence>
<evidence type="ECO:0000256" key="1">
    <source>
        <dbReference type="ARBA" id="ARBA00004613"/>
    </source>
</evidence>
<dbReference type="STRING" id="536979.SAMN04488055_0871"/>
<name>A0A1N6DLE0_9BACT</name>
<feature type="domain" description="F5/8 type C" evidence="5">
    <location>
        <begin position="483"/>
        <end position="625"/>
    </location>
</feature>
<dbReference type="AlphaFoldDB" id="A0A1N6DLE0"/>
<accession>A0A1N6DLE0</accession>
<dbReference type="Gene3D" id="2.160.20.10">
    <property type="entry name" value="Single-stranded right-handed beta-helix, Pectin lyase-like"/>
    <property type="match status" value="1"/>
</dbReference>
<evidence type="ECO:0000256" key="3">
    <source>
        <dbReference type="ARBA" id="ARBA00022729"/>
    </source>
</evidence>
<evidence type="ECO:0000313" key="7">
    <source>
        <dbReference type="Proteomes" id="UP000185003"/>
    </source>
</evidence>
<evidence type="ECO:0000313" key="6">
    <source>
        <dbReference type="EMBL" id="SIN71504.1"/>
    </source>
</evidence>
<dbReference type="InterPro" id="IPR026444">
    <property type="entry name" value="Secre_tail"/>
</dbReference>
<dbReference type="EMBL" id="FSRA01000001">
    <property type="protein sequence ID" value="SIN71504.1"/>
    <property type="molecule type" value="Genomic_DNA"/>
</dbReference>
<dbReference type="Pfam" id="PF18962">
    <property type="entry name" value="Por_Secre_tail"/>
    <property type="match status" value="1"/>
</dbReference>
<feature type="signal peptide" evidence="4">
    <location>
        <begin position="1"/>
        <end position="21"/>
    </location>
</feature>
<dbReference type="Gene3D" id="2.60.120.260">
    <property type="entry name" value="Galactose-binding domain-like"/>
    <property type="match status" value="1"/>
</dbReference>
<dbReference type="InterPro" id="IPR011050">
    <property type="entry name" value="Pectin_lyase_fold/virulence"/>
</dbReference>
<dbReference type="NCBIfam" id="TIGR04183">
    <property type="entry name" value="Por_Secre_tail"/>
    <property type="match status" value="1"/>
</dbReference>
<protein>
    <submittedName>
        <fullName evidence="6">Por secretion system C-terminal sorting domain-containing protein</fullName>
    </submittedName>
</protein>
<dbReference type="PROSITE" id="PS50022">
    <property type="entry name" value="FA58C_3"/>
    <property type="match status" value="1"/>
</dbReference>